<evidence type="ECO:0000313" key="3">
    <source>
        <dbReference type="Proteomes" id="UP000521943"/>
    </source>
</evidence>
<dbReference type="EMBL" id="JACGCI010000081">
    <property type="protein sequence ID" value="KAF6747412.1"/>
    <property type="molecule type" value="Genomic_DNA"/>
</dbReference>
<sequence>MIFSSRSFHSPARHPPTPPPDDWYIPTRPMTAEAMREVDKWVELIHHFKRPAYIPATIGDFKIMGIDDEAACEIRIRCHQPYDPNCIFVDLEQWKLEMRIELASGAGRPVDIGHSPWIHLAFFEGDRTDRWAPSWVQNYFVESFVGYHSRAHVLEIIDTLLYQDASMPNHQAIQRWSCLASNWFNSHLRTRGINARNIQELEGLLDEASLSIGMGTLSL</sequence>
<dbReference type="Proteomes" id="UP000521943">
    <property type="component" value="Unassembled WGS sequence"/>
</dbReference>
<reference evidence="2 3" key="1">
    <citation type="submission" date="2020-07" db="EMBL/GenBank/DDBJ databases">
        <title>Comparative genomics of pyrophilous fungi reveals a link between fire events and developmental genes.</title>
        <authorList>
            <consortium name="DOE Joint Genome Institute"/>
            <person name="Steindorff A.S."/>
            <person name="Carver A."/>
            <person name="Calhoun S."/>
            <person name="Stillman K."/>
            <person name="Liu H."/>
            <person name="Lipzen A."/>
            <person name="Pangilinan J."/>
            <person name="Labutti K."/>
            <person name="Bruns T.D."/>
            <person name="Grigoriev I.V."/>
        </authorList>
    </citation>
    <scope>NUCLEOTIDE SEQUENCE [LARGE SCALE GENOMIC DNA]</scope>
    <source>
        <strain evidence="2 3">CBS 144469</strain>
    </source>
</reference>
<protein>
    <submittedName>
        <fullName evidence="2">Uncharacterized protein</fullName>
    </submittedName>
</protein>
<accession>A0A8H6HJC3</accession>
<gene>
    <name evidence="2" type="ORF">DFP72DRAFT_1075288</name>
</gene>
<dbReference type="OrthoDB" id="3100448at2759"/>
<name>A0A8H6HJC3_9AGAR</name>
<keyword evidence="3" id="KW-1185">Reference proteome</keyword>
<evidence type="ECO:0000256" key="1">
    <source>
        <dbReference type="SAM" id="MobiDB-lite"/>
    </source>
</evidence>
<organism evidence="2 3">
    <name type="scientific">Ephemerocybe angulata</name>
    <dbReference type="NCBI Taxonomy" id="980116"/>
    <lineage>
        <taxon>Eukaryota</taxon>
        <taxon>Fungi</taxon>
        <taxon>Dikarya</taxon>
        <taxon>Basidiomycota</taxon>
        <taxon>Agaricomycotina</taxon>
        <taxon>Agaricomycetes</taxon>
        <taxon>Agaricomycetidae</taxon>
        <taxon>Agaricales</taxon>
        <taxon>Agaricineae</taxon>
        <taxon>Psathyrellaceae</taxon>
        <taxon>Ephemerocybe</taxon>
    </lineage>
</organism>
<dbReference type="AlphaFoldDB" id="A0A8H6HJC3"/>
<feature type="region of interest" description="Disordered" evidence="1">
    <location>
        <begin position="1"/>
        <end position="25"/>
    </location>
</feature>
<proteinExistence type="predicted"/>
<comment type="caution">
    <text evidence="2">The sequence shown here is derived from an EMBL/GenBank/DDBJ whole genome shotgun (WGS) entry which is preliminary data.</text>
</comment>
<evidence type="ECO:0000313" key="2">
    <source>
        <dbReference type="EMBL" id="KAF6747412.1"/>
    </source>
</evidence>